<feature type="transmembrane region" description="Helical" evidence="7">
    <location>
        <begin position="7"/>
        <end position="28"/>
    </location>
</feature>
<accession>A0A210Q0F6</accession>
<protein>
    <submittedName>
        <fullName evidence="8">Solute carrier family 35 member F6</fullName>
    </submittedName>
</protein>
<dbReference type="InterPro" id="IPR037185">
    <property type="entry name" value="EmrE-like"/>
</dbReference>
<evidence type="ECO:0000256" key="6">
    <source>
        <dbReference type="ARBA" id="ARBA00023136"/>
    </source>
</evidence>
<evidence type="ECO:0000256" key="4">
    <source>
        <dbReference type="ARBA" id="ARBA00022692"/>
    </source>
</evidence>
<dbReference type="AlphaFoldDB" id="A0A210Q0F6"/>
<dbReference type="InterPro" id="IPR012404">
    <property type="entry name" value="UCP036436"/>
</dbReference>
<evidence type="ECO:0000256" key="7">
    <source>
        <dbReference type="SAM" id="Phobius"/>
    </source>
</evidence>
<dbReference type="Pfam" id="PF06027">
    <property type="entry name" value="SLC35F"/>
    <property type="match status" value="1"/>
</dbReference>
<dbReference type="SUPFAM" id="SSF103481">
    <property type="entry name" value="Multidrug resistance efflux transporter EmrE"/>
    <property type="match status" value="1"/>
</dbReference>
<proteinExistence type="inferred from homology"/>
<feature type="transmembrane region" description="Helical" evidence="7">
    <location>
        <begin position="118"/>
        <end position="136"/>
    </location>
</feature>
<evidence type="ECO:0000313" key="8">
    <source>
        <dbReference type="EMBL" id="OWF42217.1"/>
    </source>
</evidence>
<comment type="caution">
    <text evidence="8">The sequence shown here is derived from an EMBL/GenBank/DDBJ whole genome shotgun (WGS) entry which is preliminary data.</text>
</comment>
<dbReference type="GO" id="GO:0022857">
    <property type="term" value="F:transmembrane transporter activity"/>
    <property type="evidence" value="ECO:0007669"/>
    <property type="project" value="InterPro"/>
</dbReference>
<comment type="subcellular location">
    <subcellularLocation>
        <location evidence="1">Membrane</location>
        <topology evidence="1">Multi-pass membrane protein</topology>
    </subcellularLocation>
</comment>
<gene>
    <name evidence="8" type="ORF">KP79_PYT21275</name>
</gene>
<keyword evidence="6 7" id="KW-0472">Membrane</keyword>
<reference evidence="8 9" key="1">
    <citation type="journal article" date="2017" name="Nat. Ecol. Evol.">
        <title>Scallop genome provides insights into evolution of bilaterian karyotype and development.</title>
        <authorList>
            <person name="Wang S."/>
            <person name="Zhang J."/>
            <person name="Jiao W."/>
            <person name="Li J."/>
            <person name="Xun X."/>
            <person name="Sun Y."/>
            <person name="Guo X."/>
            <person name="Huan P."/>
            <person name="Dong B."/>
            <person name="Zhang L."/>
            <person name="Hu X."/>
            <person name="Sun X."/>
            <person name="Wang J."/>
            <person name="Zhao C."/>
            <person name="Wang Y."/>
            <person name="Wang D."/>
            <person name="Huang X."/>
            <person name="Wang R."/>
            <person name="Lv J."/>
            <person name="Li Y."/>
            <person name="Zhang Z."/>
            <person name="Liu B."/>
            <person name="Lu W."/>
            <person name="Hui Y."/>
            <person name="Liang J."/>
            <person name="Zhou Z."/>
            <person name="Hou R."/>
            <person name="Li X."/>
            <person name="Liu Y."/>
            <person name="Li H."/>
            <person name="Ning X."/>
            <person name="Lin Y."/>
            <person name="Zhao L."/>
            <person name="Xing Q."/>
            <person name="Dou J."/>
            <person name="Li Y."/>
            <person name="Mao J."/>
            <person name="Guo H."/>
            <person name="Dou H."/>
            <person name="Li T."/>
            <person name="Mu C."/>
            <person name="Jiang W."/>
            <person name="Fu Q."/>
            <person name="Fu X."/>
            <person name="Miao Y."/>
            <person name="Liu J."/>
            <person name="Yu Q."/>
            <person name="Li R."/>
            <person name="Liao H."/>
            <person name="Li X."/>
            <person name="Kong Y."/>
            <person name="Jiang Z."/>
            <person name="Chourrout D."/>
            <person name="Li R."/>
            <person name="Bao Z."/>
        </authorList>
    </citation>
    <scope>NUCLEOTIDE SEQUENCE [LARGE SCALE GENOMIC DNA]</scope>
    <source>
        <strain evidence="8 9">PY_sf001</strain>
    </source>
</reference>
<feature type="transmembrane region" description="Helical" evidence="7">
    <location>
        <begin position="317"/>
        <end position="340"/>
    </location>
</feature>
<keyword evidence="3" id="KW-0813">Transport</keyword>
<feature type="transmembrane region" description="Helical" evidence="7">
    <location>
        <begin position="143"/>
        <end position="163"/>
    </location>
</feature>
<dbReference type="PANTHER" id="PTHR13146">
    <property type="match status" value="1"/>
</dbReference>
<evidence type="ECO:0000256" key="5">
    <source>
        <dbReference type="ARBA" id="ARBA00022989"/>
    </source>
</evidence>
<feature type="transmembrane region" description="Helical" evidence="7">
    <location>
        <begin position="175"/>
        <end position="195"/>
    </location>
</feature>
<dbReference type="OrthoDB" id="29773at2759"/>
<dbReference type="InterPro" id="IPR009262">
    <property type="entry name" value="SLC35_F1/F2/F6"/>
</dbReference>
<sequence>MAWTVRIILIAILMVITGSINTLSTKWADKQKAVGNPDQNEHSFDHPFFQAVGMFLGEMTCLVAYFVVLLVKRRQGDREYGSRWVNPLVFAPAAICDMCGTSLMYIGLTLTYASSFQMLRGAVIIFTALLSVAFLGHNIKARMWAGMIVIILGLGIVGVSDIVLGDKKSKDTNGIIAGDLLIIMAQIIVSVQMVYEEKFVARYRVSPLLAVGYEGLWGFIILGILLVPFYYIKAEVFSKLPSHRLEDPLDAFRQISNNGQIAMAVIGNIVSIAFFNFAGISITKSQSATTRMVLDSVRTLAIWLISLMLSWQQFELLQVFGFLLLIVGMCLYYNILVPIITRHLPCNRQTAATEEENEPILQQNAPGIQDNA</sequence>
<feature type="transmembrane region" description="Helical" evidence="7">
    <location>
        <begin position="261"/>
        <end position="280"/>
    </location>
</feature>
<feature type="transmembrane region" description="Helical" evidence="7">
    <location>
        <begin position="292"/>
        <end position="311"/>
    </location>
</feature>
<feature type="transmembrane region" description="Helical" evidence="7">
    <location>
        <begin position="207"/>
        <end position="232"/>
    </location>
</feature>
<dbReference type="GO" id="GO:0016020">
    <property type="term" value="C:membrane"/>
    <property type="evidence" value="ECO:0007669"/>
    <property type="project" value="UniProtKB-SubCell"/>
</dbReference>
<keyword evidence="9" id="KW-1185">Reference proteome</keyword>
<keyword evidence="5 7" id="KW-1133">Transmembrane helix</keyword>
<keyword evidence="4 7" id="KW-0812">Transmembrane</keyword>
<dbReference type="STRING" id="6573.A0A210Q0F6"/>
<dbReference type="EMBL" id="NEDP02005305">
    <property type="protein sequence ID" value="OWF42217.1"/>
    <property type="molecule type" value="Genomic_DNA"/>
</dbReference>
<organism evidence="8 9">
    <name type="scientific">Mizuhopecten yessoensis</name>
    <name type="common">Japanese scallop</name>
    <name type="synonym">Patinopecten yessoensis</name>
    <dbReference type="NCBI Taxonomy" id="6573"/>
    <lineage>
        <taxon>Eukaryota</taxon>
        <taxon>Metazoa</taxon>
        <taxon>Spiralia</taxon>
        <taxon>Lophotrochozoa</taxon>
        <taxon>Mollusca</taxon>
        <taxon>Bivalvia</taxon>
        <taxon>Autobranchia</taxon>
        <taxon>Pteriomorphia</taxon>
        <taxon>Pectinida</taxon>
        <taxon>Pectinoidea</taxon>
        <taxon>Pectinidae</taxon>
        <taxon>Mizuhopecten</taxon>
    </lineage>
</organism>
<evidence type="ECO:0000256" key="3">
    <source>
        <dbReference type="ARBA" id="ARBA00022448"/>
    </source>
</evidence>
<dbReference type="PIRSF" id="PIRSF036436">
    <property type="entry name" value="UCP036436"/>
    <property type="match status" value="1"/>
</dbReference>
<dbReference type="PANTHER" id="PTHR13146:SF0">
    <property type="entry name" value="SOLUTE CARRIER FAMILY 35 MEMBER F6"/>
    <property type="match status" value="1"/>
</dbReference>
<evidence type="ECO:0000256" key="1">
    <source>
        <dbReference type="ARBA" id="ARBA00004141"/>
    </source>
</evidence>
<feature type="transmembrane region" description="Helical" evidence="7">
    <location>
        <begin position="84"/>
        <end position="106"/>
    </location>
</feature>
<name>A0A210Q0F6_MIZYE</name>
<feature type="transmembrane region" description="Helical" evidence="7">
    <location>
        <begin position="48"/>
        <end position="72"/>
    </location>
</feature>
<evidence type="ECO:0000256" key="2">
    <source>
        <dbReference type="ARBA" id="ARBA00007863"/>
    </source>
</evidence>
<evidence type="ECO:0000313" key="9">
    <source>
        <dbReference type="Proteomes" id="UP000242188"/>
    </source>
</evidence>
<comment type="similarity">
    <text evidence="2">Belongs to the SLC35F solute transporter family.</text>
</comment>
<dbReference type="Proteomes" id="UP000242188">
    <property type="component" value="Unassembled WGS sequence"/>
</dbReference>